<dbReference type="RefSeq" id="WP_418161673.1">
    <property type="nucleotide sequence ID" value="NZ_JBBLZC010000035.1"/>
</dbReference>
<proteinExistence type="predicted"/>
<evidence type="ECO:0000313" key="1">
    <source>
        <dbReference type="EMBL" id="MEK0085826.1"/>
    </source>
</evidence>
<dbReference type="Proteomes" id="UP001375743">
    <property type="component" value="Unassembled WGS sequence"/>
</dbReference>
<evidence type="ECO:0000313" key="2">
    <source>
        <dbReference type="Proteomes" id="UP001375743"/>
    </source>
</evidence>
<organism evidence="1 2">
    <name type="scientific">Benzoatithermus flavus</name>
    <dbReference type="NCBI Taxonomy" id="3108223"/>
    <lineage>
        <taxon>Bacteria</taxon>
        <taxon>Pseudomonadati</taxon>
        <taxon>Pseudomonadota</taxon>
        <taxon>Alphaproteobacteria</taxon>
        <taxon>Geminicoccales</taxon>
        <taxon>Geminicoccaceae</taxon>
        <taxon>Benzoatithermus</taxon>
    </lineage>
</organism>
<name>A0ABU8XXQ3_9PROT</name>
<sequence>MPNDSTIGIDHDDKLDLLTAILASGMLNPGSDAEEAAETFKLVRERLETMLGRRSEPESSPEA</sequence>
<keyword evidence="2" id="KW-1185">Reference proteome</keyword>
<gene>
    <name evidence="1" type="ORF">U1T56_21945</name>
</gene>
<accession>A0ABU8XXQ3</accession>
<dbReference type="EMBL" id="JBBLZC010000035">
    <property type="protein sequence ID" value="MEK0085826.1"/>
    <property type="molecule type" value="Genomic_DNA"/>
</dbReference>
<comment type="caution">
    <text evidence="1">The sequence shown here is derived from an EMBL/GenBank/DDBJ whole genome shotgun (WGS) entry which is preliminary data.</text>
</comment>
<protein>
    <submittedName>
        <fullName evidence="1">Uncharacterized protein</fullName>
    </submittedName>
</protein>
<reference evidence="1 2" key="1">
    <citation type="submission" date="2024-01" db="EMBL/GenBank/DDBJ databases">
        <title>Multi-omics insights into the function and evolution of sodium benzoate biodegradation pathways in Benzoatithermus flavus gen. nov., sp. nov. from hot spring.</title>
        <authorList>
            <person name="Hu C.-J."/>
            <person name="Li W.-J."/>
        </authorList>
    </citation>
    <scope>NUCLEOTIDE SEQUENCE [LARGE SCALE GENOMIC DNA]</scope>
    <source>
        <strain evidence="1 2">SYSU G07066</strain>
    </source>
</reference>